<name>A0ABT0N1Q5_9GAMM</name>
<dbReference type="RefSeq" id="WP_249247145.1">
    <property type="nucleotide sequence ID" value="NZ_JAKIKT010000001.1"/>
</dbReference>
<protein>
    <submittedName>
        <fullName evidence="2">Uncharacterized protein</fullName>
    </submittedName>
</protein>
<feature type="transmembrane region" description="Helical" evidence="1">
    <location>
        <begin position="105"/>
        <end position="127"/>
    </location>
</feature>
<evidence type="ECO:0000256" key="1">
    <source>
        <dbReference type="SAM" id="Phobius"/>
    </source>
</evidence>
<gene>
    <name evidence="2" type="ORF">L2725_00920</name>
</gene>
<evidence type="ECO:0000313" key="2">
    <source>
        <dbReference type="EMBL" id="MCL2912356.1"/>
    </source>
</evidence>
<keyword evidence="1" id="KW-0812">Transmembrane</keyword>
<keyword evidence="3" id="KW-1185">Reference proteome</keyword>
<dbReference type="Proteomes" id="UP001202831">
    <property type="component" value="Unassembled WGS sequence"/>
</dbReference>
<reference evidence="2 3" key="1">
    <citation type="submission" date="2022-01" db="EMBL/GenBank/DDBJ databases">
        <title>Whole genome-based taxonomy of the Shewanellaceae.</title>
        <authorList>
            <person name="Martin-Rodriguez A.J."/>
        </authorList>
    </citation>
    <scope>NUCLEOTIDE SEQUENCE [LARGE SCALE GENOMIC DNA]</scope>
    <source>
        <strain evidence="2 3">DSM 21332</strain>
    </source>
</reference>
<comment type="caution">
    <text evidence="2">The sequence shown here is derived from an EMBL/GenBank/DDBJ whole genome shotgun (WGS) entry which is preliminary data.</text>
</comment>
<accession>A0ABT0N1Q5</accession>
<dbReference type="EMBL" id="JAKIKT010000001">
    <property type="protein sequence ID" value="MCL2912356.1"/>
    <property type="molecule type" value="Genomic_DNA"/>
</dbReference>
<sequence>MQTGKYILTSYFEWQGHSITVQNSTLSGKEWVYVDEELISHKRSLGYSSNHSFTLDGQKLDVHILVHSVMKGPIDIKLMLGEQCLDEDSFDYQQIMPGGKSFKRVVFEGFVTGLIFGAVGMFVGYTVTTWLKG</sequence>
<keyword evidence="1" id="KW-0472">Membrane</keyword>
<keyword evidence="1" id="KW-1133">Transmembrane helix</keyword>
<organism evidence="2 3">
    <name type="scientific">Shewanella corallii</name>
    <dbReference type="NCBI Taxonomy" id="560080"/>
    <lineage>
        <taxon>Bacteria</taxon>
        <taxon>Pseudomonadati</taxon>
        <taxon>Pseudomonadota</taxon>
        <taxon>Gammaproteobacteria</taxon>
        <taxon>Alteromonadales</taxon>
        <taxon>Shewanellaceae</taxon>
        <taxon>Shewanella</taxon>
    </lineage>
</organism>
<proteinExistence type="predicted"/>
<evidence type="ECO:0000313" key="3">
    <source>
        <dbReference type="Proteomes" id="UP001202831"/>
    </source>
</evidence>